<dbReference type="GO" id="GO:0016779">
    <property type="term" value="F:nucleotidyltransferase activity"/>
    <property type="evidence" value="ECO:0007669"/>
    <property type="project" value="InterPro"/>
</dbReference>
<dbReference type="OrthoDB" id="1550485at2"/>
<proteinExistence type="predicted"/>
<dbReference type="SUPFAM" id="SSF81301">
    <property type="entry name" value="Nucleotidyltransferase"/>
    <property type="match status" value="1"/>
</dbReference>
<dbReference type="Gene3D" id="3.30.460.10">
    <property type="entry name" value="Beta Polymerase, domain 2"/>
    <property type="match status" value="1"/>
</dbReference>
<name>A0A1J1DYP6_9FLAO</name>
<keyword evidence="3" id="KW-1185">Reference proteome</keyword>
<keyword evidence="1" id="KW-0051">Antiviral defense</keyword>
<dbReference type="PROSITE" id="PS50152">
    <property type="entry name" value="25A_SYNTH_3"/>
    <property type="match status" value="1"/>
</dbReference>
<sequence>MMSDKYIKGVIKKRKAASILILDIRLTQVKSIIRDWADTMLSSITLSGSTAKGTAIHGRADCDLFISLKSDTSETLKKIYDSLYNIFKQNGYFTRRQNVSIGIQDNGLHIDLVPAKNCVGNTNYHTLYVRKKDSWTKTNVKNHINLVTGSGRVEEILATKIWRECHELDFPSLYIELLVLRALKNKKKGDLANNFLAVLEFIRDSIETAAFTDPSNTANSISSMLTKAEKTTLKNAATNSLSKQYWSNIIW</sequence>
<dbReference type="Pfam" id="PF18144">
    <property type="entry name" value="SMODS"/>
    <property type="match status" value="1"/>
</dbReference>
<dbReference type="EMBL" id="AP014564">
    <property type="protein sequence ID" value="BAV95042.1"/>
    <property type="molecule type" value="Genomic_DNA"/>
</dbReference>
<evidence type="ECO:0000313" key="3">
    <source>
        <dbReference type="Proteomes" id="UP000243197"/>
    </source>
</evidence>
<evidence type="ECO:0000313" key="2">
    <source>
        <dbReference type="EMBL" id="BAV95042.1"/>
    </source>
</evidence>
<gene>
    <name evidence="2" type="ORF">JBKA6_1029</name>
</gene>
<accession>A0A1J1DYP6</accession>
<dbReference type="KEGG" id="ise:JBKA6_1029"/>
<dbReference type="InterPro" id="IPR006116">
    <property type="entry name" value="NT_2-5OAS_ClassI-CCAase"/>
</dbReference>
<dbReference type="Proteomes" id="UP000243197">
    <property type="component" value="Chromosome"/>
</dbReference>
<dbReference type="AlphaFoldDB" id="A0A1J1DYP6"/>
<dbReference type="GO" id="GO:0051607">
    <property type="term" value="P:defense response to virus"/>
    <property type="evidence" value="ECO:0007669"/>
    <property type="project" value="UniProtKB-KW"/>
</dbReference>
<organism evidence="2 3">
    <name type="scientific">Ichthyobacterium seriolicida</name>
    <dbReference type="NCBI Taxonomy" id="242600"/>
    <lineage>
        <taxon>Bacteria</taxon>
        <taxon>Pseudomonadati</taxon>
        <taxon>Bacteroidota</taxon>
        <taxon>Flavobacteriia</taxon>
        <taxon>Flavobacteriales</taxon>
        <taxon>Ichthyobacteriaceae</taxon>
        <taxon>Ichthyobacterium</taxon>
    </lineage>
</organism>
<reference evidence="2 3" key="1">
    <citation type="submission" date="2014-03" db="EMBL/GenBank/DDBJ databases">
        <title>complete genome sequence of Flavobacteriaceae bacterium JBKA-6.</title>
        <authorList>
            <person name="Takano T."/>
            <person name="Nakamura Y."/>
            <person name="Takuma S."/>
            <person name="Yasuike M."/>
            <person name="Matsuyama T."/>
            <person name="Sakai T."/>
            <person name="Fujiwara A."/>
            <person name="Kimoto K."/>
            <person name="Fukuda Y."/>
            <person name="Kondo H."/>
            <person name="Hirono I."/>
            <person name="Nakayasu C."/>
        </authorList>
    </citation>
    <scope>NUCLEOTIDE SEQUENCE [LARGE SCALE GENOMIC DNA]</scope>
    <source>
        <strain evidence="2 3">JBKA-6</strain>
    </source>
</reference>
<dbReference type="InterPro" id="IPR043519">
    <property type="entry name" value="NT_sf"/>
</dbReference>
<dbReference type="CDD" id="cd05400">
    <property type="entry name" value="NT_2-5OAS_ClassI-CCAase"/>
    <property type="match status" value="1"/>
</dbReference>
<evidence type="ECO:0000256" key="1">
    <source>
        <dbReference type="ARBA" id="ARBA00023118"/>
    </source>
</evidence>
<protein>
    <submittedName>
        <fullName evidence="2">Uncharacterized protein</fullName>
    </submittedName>
</protein>